<dbReference type="EMBL" id="BAAABY010000023">
    <property type="protein sequence ID" value="GAA0464796.1"/>
    <property type="molecule type" value="Genomic_DNA"/>
</dbReference>
<feature type="region of interest" description="Disordered" evidence="1">
    <location>
        <begin position="33"/>
        <end position="56"/>
    </location>
</feature>
<name>A0ABP3JWG4_9ACTN</name>
<keyword evidence="2" id="KW-0732">Signal</keyword>
<organism evidence="3 4">
    <name type="scientific">Streptomyces olivaceiscleroticus</name>
    <dbReference type="NCBI Taxonomy" id="68245"/>
    <lineage>
        <taxon>Bacteria</taxon>
        <taxon>Bacillati</taxon>
        <taxon>Actinomycetota</taxon>
        <taxon>Actinomycetes</taxon>
        <taxon>Kitasatosporales</taxon>
        <taxon>Streptomycetaceae</taxon>
        <taxon>Streptomyces</taxon>
    </lineage>
</organism>
<feature type="signal peptide" evidence="2">
    <location>
        <begin position="1"/>
        <end position="29"/>
    </location>
</feature>
<gene>
    <name evidence="3" type="ORF">GCM10010361_30950</name>
</gene>
<proteinExistence type="predicted"/>
<evidence type="ECO:0000256" key="1">
    <source>
        <dbReference type="SAM" id="MobiDB-lite"/>
    </source>
</evidence>
<reference evidence="4" key="1">
    <citation type="journal article" date="2019" name="Int. J. Syst. Evol. Microbiol.">
        <title>The Global Catalogue of Microorganisms (GCM) 10K type strain sequencing project: providing services to taxonomists for standard genome sequencing and annotation.</title>
        <authorList>
            <consortium name="The Broad Institute Genomics Platform"/>
            <consortium name="The Broad Institute Genome Sequencing Center for Infectious Disease"/>
            <person name="Wu L."/>
            <person name="Ma J."/>
        </authorList>
    </citation>
    <scope>NUCLEOTIDE SEQUENCE [LARGE SCALE GENOMIC DNA]</scope>
    <source>
        <strain evidence="4">JCM 4805</strain>
    </source>
</reference>
<keyword evidence="4" id="KW-1185">Reference proteome</keyword>
<evidence type="ECO:0000313" key="3">
    <source>
        <dbReference type="EMBL" id="GAA0464796.1"/>
    </source>
</evidence>
<evidence type="ECO:0000313" key="4">
    <source>
        <dbReference type="Proteomes" id="UP001500909"/>
    </source>
</evidence>
<dbReference type="RefSeq" id="WP_346095501.1">
    <property type="nucleotide sequence ID" value="NZ_BAAABY010000023.1"/>
</dbReference>
<evidence type="ECO:0000256" key="2">
    <source>
        <dbReference type="SAM" id="SignalP"/>
    </source>
</evidence>
<dbReference type="Proteomes" id="UP001500909">
    <property type="component" value="Unassembled WGS sequence"/>
</dbReference>
<sequence length="204" mass="21037">MRTSLAGRVTGRGATAAGSVLVLVLAAVAAARTADSTDTPRKSPVAAAPARTTPAKPDAATLLAALLPRHVKAGDKDGQGGDTDAGAAQEAYAFVVADDGKGKSFVQVNAQPDMSEALAGHFDGARTLPDGTRVLRTKENDPDQKGGAGAVGWTVDALRPDGFRVVVTAFNSPDRGRPADRARPALTMAQLEDIALDEAWLAWR</sequence>
<feature type="compositionally biased region" description="Low complexity" evidence="1">
    <location>
        <begin position="46"/>
        <end position="56"/>
    </location>
</feature>
<protein>
    <submittedName>
        <fullName evidence="3">Uncharacterized protein</fullName>
    </submittedName>
</protein>
<feature type="chain" id="PRO_5046335065" evidence="2">
    <location>
        <begin position="30"/>
        <end position="204"/>
    </location>
</feature>
<comment type="caution">
    <text evidence="3">The sequence shown here is derived from an EMBL/GenBank/DDBJ whole genome shotgun (WGS) entry which is preliminary data.</text>
</comment>
<accession>A0ABP3JWG4</accession>